<evidence type="ECO:0000313" key="2">
    <source>
        <dbReference type="EMBL" id="WTY35045.1"/>
    </source>
</evidence>
<dbReference type="PROSITE" id="PS51186">
    <property type="entry name" value="GNAT"/>
    <property type="match status" value="1"/>
</dbReference>
<dbReference type="Proteomes" id="UP001621418">
    <property type="component" value="Chromosome"/>
</dbReference>
<dbReference type="RefSeq" id="WP_328663979.1">
    <property type="nucleotide sequence ID" value="NZ_CP108014.1"/>
</dbReference>
<dbReference type="PANTHER" id="PTHR42791">
    <property type="entry name" value="GNAT FAMILY ACETYLTRANSFERASE"/>
    <property type="match status" value="1"/>
</dbReference>
<dbReference type="EMBL" id="CP109527">
    <property type="protein sequence ID" value="WTY35045.1"/>
    <property type="molecule type" value="Genomic_DNA"/>
</dbReference>
<proteinExistence type="predicted"/>
<keyword evidence="2" id="KW-0808">Transferase</keyword>
<gene>
    <name evidence="2" type="ORF">OG308_27640</name>
</gene>
<feature type="domain" description="N-acetyltransferase" evidence="1">
    <location>
        <begin position="5"/>
        <end position="202"/>
    </location>
</feature>
<dbReference type="InterPro" id="IPR000182">
    <property type="entry name" value="GNAT_dom"/>
</dbReference>
<dbReference type="InterPro" id="IPR016181">
    <property type="entry name" value="Acyl_CoA_acyltransferase"/>
</dbReference>
<organism evidence="2 3">
    <name type="scientific">Nocardia salmonicida</name>
    <dbReference type="NCBI Taxonomy" id="53431"/>
    <lineage>
        <taxon>Bacteria</taxon>
        <taxon>Bacillati</taxon>
        <taxon>Actinomycetota</taxon>
        <taxon>Actinomycetes</taxon>
        <taxon>Mycobacteriales</taxon>
        <taxon>Nocardiaceae</taxon>
        <taxon>Nocardia</taxon>
    </lineage>
</organism>
<dbReference type="EC" id="2.3.1.-" evidence="2"/>
<keyword evidence="2" id="KW-0012">Acyltransferase</keyword>
<accession>A0ABZ1N555</accession>
<sequence length="202" mass="22021">MSETIVVRTAGQSDVDAAARTLAEAFQHDPVMSWILPDPHRRALGLPRFFATMARHIFVPSGASEVALRPDGTVGGAALWTPPHTAQSSMSELRTLPGLWRAFGRRVPAAKQVGDLLKKNHPTEPHWYLGMIGTAPDARGGGFGHALLRTRLETVDAEGALAYLESSNPVNVPYYERFGFAVTGELHLPDGPPLWPMLRTPR</sequence>
<dbReference type="GO" id="GO:0016746">
    <property type="term" value="F:acyltransferase activity"/>
    <property type="evidence" value="ECO:0007669"/>
    <property type="project" value="UniProtKB-KW"/>
</dbReference>
<dbReference type="PANTHER" id="PTHR42791:SF1">
    <property type="entry name" value="N-ACETYLTRANSFERASE DOMAIN-CONTAINING PROTEIN"/>
    <property type="match status" value="1"/>
</dbReference>
<evidence type="ECO:0000313" key="3">
    <source>
        <dbReference type="Proteomes" id="UP001621418"/>
    </source>
</evidence>
<dbReference type="CDD" id="cd04301">
    <property type="entry name" value="NAT_SF"/>
    <property type="match status" value="1"/>
</dbReference>
<protein>
    <submittedName>
        <fullName evidence="2">GNAT family N-acetyltransferase</fullName>
        <ecNumber evidence="2">2.3.1.-</ecNumber>
    </submittedName>
</protein>
<name>A0ABZ1N555_9NOCA</name>
<evidence type="ECO:0000259" key="1">
    <source>
        <dbReference type="PROSITE" id="PS51186"/>
    </source>
</evidence>
<dbReference type="Gene3D" id="3.40.630.30">
    <property type="match status" value="1"/>
</dbReference>
<keyword evidence="3" id="KW-1185">Reference proteome</keyword>
<dbReference type="InterPro" id="IPR052523">
    <property type="entry name" value="Trichothecene_AcTrans"/>
</dbReference>
<dbReference type="Pfam" id="PF00583">
    <property type="entry name" value="Acetyltransf_1"/>
    <property type="match status" value="1"/>
</dbReference>
<dbReference type="GeneID" id="91377918"/>
<dbReference type="SUPFAM" id="SSF55729">
    <property type="entry name" value="Acyl-CoA N-acyltransferases (Nat)"/>
    <property type="match status" value="1"/>
</dbReference>
<reference evidence="2 3" key="1">
    <citation type="submission" date="2022-10" db="EMBL/GenBank/DDBJ databases">
        <title>The complete genomes of actinobacterial strains from the NBC collection.</title>
        <authorList>
            <person name="Joergensen T.S."/>
            <person name="Alvarez Arevalo M."/>
            <person name="Sterndorff E.B."/>
            <person name="Faurdal D."/>
            <person name="Vuksanovic O."/>
            <person name="Mourched A.-S."/>
            <person name="Charusanti P."/>
            <person name="Shaw S."/>
            <person name="Blin K."/>
            <person name="Weber T."/>
        </authorList>
    </citation>
    <scope>NUCLEOTIDE SEQUENCE [LARGE SCALE GENOMIC DNA]</scope>
    <source>
        <strain evidence="2 3">NBC_01413</strain>
    </source>
</reference>